<proteinExistence type="predicted"/>
<name>A0A8T2PHX5_9TELE</name>
<dbReference type="Proteomes" id="UP000824540">
    <property type="component" value="Unassembled WGS sequence"/>
</dbReference>
<keyword evidence="2" id="KW-1185">Reference proteome</keyword>
<gene>
    <name evidence="1" type="ORF">JZ751_029386</name>
</gene>
<dbReference type="EMBL" id="JAFBMS010000010">
    <property type="protein sequence ID" value="KAG9349068.1"/>
    <property type="molecule type" value="Genomic_DNA"/>
</dbReference>
<accession>A0A8T2PHX5</accession>
<protein>
    <submittedName>
        <fullName evidence="1">Uncharacterized protein</fullName>
    </submittedName>
</protein>
<comment type="caution">
    <text evidence="1">The sequence shown here is derived from an EMBL/GenBank/DDBJ whole genome shotgun (WGS) entry which is preliminary data.</text>
</comment>
<organism evidence="1 2">
    <name type="scientific">Albula glossodonta</name>
    <name type="common">roundjaw bonefish</name>
    <dbReference type="NCBI Taxonomy" id="121402"/>
    <lineage>
        <taxon>Eukaryota</taxon>
        <taxon>Metazoa</taxon>
        <taxon>Chordata</taxon>
        <taxon>Craniata</taxon>
        <taxon>Vertebrata</taxon>
        <taxon>Euteleostomi</taxon>
        <taxon>Actinopterygii</taxon>
        <taxon>Neopterygii</taxon>
        <taxon>Teleostei</taxon>
        <taxon>Albuliformes</taxon>
        <taxon>Albulidae</taxon>
        <taxon>Albula</taxon>
    </lineage>
</organism>
<reference evidence="1" key="1">
    <citation type="thesis" date="2021" institute="BYU ScholarsArchive" country="Provo, UT, USA">
        <title>Applications of and Algorithms for Genome Assembly and Genomic Analyses with an Emphasis on Marine Teleosts.</title>
        <authorList>
            <person name="Pickett B.D."/>
        </authorList>
    </citation>
    <scope>NUCLEOTIDE SEQUENCE</scope>
    <source>
        <strain evidence="1">HI-2016</strain>
    </source>
</reference>
<dbReference type="AlphaFoldDB" id="A0A8T2PHX5"/>
<evidence type="ECO:0000313" key="1">
    <source>
        <dbReference type="EMBL" id="KAG9349068.1"/>
    </source>
</evidence>
<sequence length="109" mass="12246">MCLEDMELALHVLRVSTGCPGSRKSKNQCDLILQTNTALLSERVKKTCDGAEDQTRGLETRCHLILQTNTALLSEQEKKTCDGAEDQTRGLETIIRCQFVRGIHPCYHK</sequence>
<evidence type="ECO:0000313" key="2">
    <source>
        <dbReference type="Proteomes" id="UP000824540"/>
    </source>
</evidence>